<comment type="caution">
    <text evidence="1">The sequence shown here is derived from an EMBL/GenBank/DDBJ whole genome shotgun (WGS) entry which is preliminary data.</text>
</comment>
<proteinExistence type="predicted"/>
<protein>
    <submittedName>
        <fullName evidence="1">Uncharacterized protein</fullName>
    </submittedName>
</protein>
<evidence type="ECO:0000313" key="1">
    <source>
        <dbReference type="EMBL" id="KAF6199669.1"/>
    </source>
</evidence>
<name>A0A8S9WTZ1_APOLU</name>
<keyword evidence="2" id="KW-1185">Reference proteome</keyword>
<organism evidence="1 2">
    <name type="scientific">Apolygus lucorum</name>
    <name type="common">Small green plant bug</name>
    <name type="synonym">Lygocoris lucorum</name>
    <dbReference type="NCBI Taxonomy" id="248454"/>
    <lineage>
        <taxon>Eukaryota</taxon>
        <taxon>Metazoa</taxon>
        <taxon>Ecdysozoa</taxon>
        <taxon>Arthropoda</taxon>
        <taxon>Hexapoda</taxon>
        <taxon>Insecta</taxon>
        <taxon>Pterygota</taxon>
        <taxon>Neoptera</taxon>
        <taxon>Paraneoptera</taxon>
        <taxon>Hemiptera</taxon>
        <taxon>Heteroptera</taxon>
        <taxon>Panheteroptera</taxon>
        <taxon>Cimicomorpha</taxon>
        <taxon>Miridae</taxon>
        <taxon>Mirini</taxon>
        <taxon>Apolygus</taxon>
    </lineage>
</organism>
<gene>
    <name evidence="1" type="ORF">GE061_005967</name>
</gene>
<dbReference type="Proteomes" id="UP000466442">
    <property type="component" value="Unassembled WGS sequence"/>
</dbReference>
<accession>A0A8S9WTZ1</accession>
<reference evidence="1" key="1">
    <citation type="journal article" date="2021" name="Mol. Ecol. Resour.">
        <title>Apolygus lucorum genome provides insights into omnivorousness and mesophyll feeding.</title>
        <authorList>
            <person name="Liu Y."/>
            <person name="Liu H."/>
            <person name="Wang H."/>
            <person name="Huang T."/>
            <person name="Liu B."/>
            <person name="Yang B."/>
            <person name="Yin L."/>
            <person name="Li B."/>
            <person name="Zhang Y."/>
            <person name="Zhang S."/>
            <person name="Jiang F."/>
            <person name="Zhang X."/>
            <person name="Ren Y."/>
            <person name="Wang B."/>
            <person name="Wang S."/>
            <person name="Lu Y."/>
            <person name="Wu K."/>
            <person name="Fan W."/>
            <person name="Wang G."/>
        </authorList>
    </citation>
    <scope>NUCLEOTIDE SEQUENCE</scope>
    <source>
        <strain evidence="1">12Hb</strain>
    </source>
</reference>
<dbReference type="OrthoDB" id="10031901at2759"/>
<sequence>MEHYSDEHTIECVSKSLNFDSVQQFELWKDQMEKESRSHFVKPLSARVRKDGSQRILYSCSRNGYSTSLCTVRRPKRNGTSKIQGYCPAALVVIVSTAGSVSVDYRDTHVGHALDLKFCRWSNKEINGVAQKIAPDTDFIVSEDIASKEVATLVHIESKESGSSIRNLEEYKKKLATIFDNVKEEMLSASSIEELQTIENLINPILPTLLALKEKDKVVFHPSAGTSRDKKRKSLNDYIHIEEKEDVV</sequence>
<dbReference type="EMBL" id="WIXP02000014">
    <property type="protein sequence ID" value="KAF6199669.1"/>
    <property type="molecule type" value="Genomic_DNA"/>
</dbReference>
<evidence type="ECO:0000313" key="2">
    <source>
        <dbReference type="Proteomes" id="UP000466442"/>
    </source>
</evidence>
<dbReference type="PANTHER" id="PTHR33936">
    <property type="entry name" value="PROTEIN CBG17840"/>
    <property type="match status" value="1"/>
</dbReference>
<dbReference type="AlphaFoldDB" id="A0A8S9WTZ1"/>
<dbReference type="PANTHER" id="PTHR33936:SF24">
    <property type="entry name" value="C2H2-TYPE DOMAIN-CONTAINING PROTEIN"/>
    <property type="match status" value="1"/>
</dbReference>
<dbReference type="InterPro" id="IPR052797">
    <property type="entry name" value="RegFact_GeneExpr_CellDeath"/>
</dbReference>